<dbReference type="InterPro" id="IPR000504">
    <property type="entry name" value="RRM_dom"/>
</dbReference>
<evidence type="ECO:0000256" key="2">
    <source>
        <dbReference type="ARBA" id="ARBA00022884"/>
    </source>
</evidence>
<dbReference type="AlphaFoldDB" id="A0A7L0ERF0"/>
<dbReference type="InterPro" id="IPR035979">
    <property type="entry name" value="RBD_domain_sf"/>
</dbReference>
<dbReference type="OrthoDB" id="296632at2759"/>
<dbReference type="Pfam" id="PF11835">
    <property type="entry name" value="RRM_8"/>
    <property type="match status" value="1"/>
</dbReference>
<evidence type="ECO:0000256" key="1">
    <source>
        <dbReference type="ARBA" id="ARBA00022737"/>
    </source>
</evidence>
<keyword evidence="2 3" id="KW-0694">RNA-binding</keyword>
<evidence type="ECO:0000313" key="6">
    <source>
        <dbReference type="Proteomes" id="UP000550660"/>
    </source>
</evidence>
<dbReference type="InterPro" id="IPR021790">
    <property type="entry name" value="PTBP1-like_RRM2"/>
</dbReference>
<dbReference type="InterPro" id="IPR012677">
    <property type="entry name" value="Nucleotide-bd_a/b_plait_sf"/>
</dbReference>
<dbReference type="Pfam" id="PF13893">
    <property type="entry name" value="RRM_5"/>
    <property type="match status" value="2"/>
</dbReference>
<dbReference type="GO" id="GO:0003723">
    <property type="term" value="F:RNA binding"/>
    <property type="evidence" value="ECO:0007669"/>
    <property type="project" value="UniProtKB-UniRule"/>
</dbReference>
<dbReference type="PANTHER" id="PTHR15592">
    <property type="entry name" value="MATRIN 3/NUCLEAR PROTEIN 220-RELATED"/>
    <property type="match status" value="1"/>
</dbReference>
<keyword evidence="1" id="KW-0677">Repeat</keyword>
<gene>
    <name evidence="5" type="primary">Ptbp3</name>
    <name evidence="5" type="ORF">TROMEL_R04104</name>
</gene>
<protein>
    <submittedName>
        <fullName evidence="5">PTBP3 protein</fullName>
    </submittedName>
</protein>
<dbReference type="SMART" id="SM00360">
    <property type="entry name" value="RRM"/>
    <property type="match status" value="4"/>
</dbReference>
<keyword evidence="6" id="KW-1185">Reference proteome</keyword>
<comment type="caution">
    <text evidence="5">The sequence shown here is derived from an EMBL/GenBank/DDBJ whole genome shotgun (WGS) entry which is preliminary data.</text>
</comment>
<feature type="non-terminal residue" evidence="5">
    <location>
        <position position="1"/>
    </location>
</feature>
<proteinExistence type="predicted"/>
<sequence>KLDGNTPPRFCARVLHLREIPNDVTEAEVIALGLPFGQVTNVLILRRKNQALLEMASEEAAASMMNFYASGRPRLRDQPIYIKYSNHKELKIDNLPNQAVNQAALQAVNTLSSRRQAVTSVRVPETGLPPGQACVLRIIIDNLMYPVTLEVLYQIFSEFGDVLRIITFYRNNYFQALIQFSDPMHAYYAKMFLHGQSVYSGCCTLYVDFSKLVGLKIRYNNSKSRDFTRNDLPSGDDMEPFMTAAFDSGLLLTFLKQYKNFKALPHTNILANLFNEVIILRNTDVSQKKRTCPFTVRSNALDKFSFWISAGMYGDVHRVKIMFRKRGAALVQMADATQAHLAVSYLDKQKVYGRVLHATISKYRVVHLPREGQEDESLTKDYTNSPLHRFKKPGTRNIKNIFPPSAVLQLSNIPPSVTADDLKNLLTNLKLTVKAFRFFLNDPTIILTQLGSVEEGVHALIELHNYDLGENHHLRVSFSKPRI</sequence>
<accession>A0A7L0ERF0</accession>
<feature type="domain" description="RRM" evidence="4">
    <location>
        <begin position="13"/>
        <end position="87"/>
    </location>
</feature>
<feature type="domain" description="RRM" evidence="4">
    <location>
        <begin position="136"/>
        <end position="212"/>
    </location>
</feature>
<feature type="non-terminal residue" evidence="5">
    <location>
        <position position="483"/>
    </location>
</feature>
<evidence type="ECO:0000259" key="4">
    <source>
        <dbReference type="PROSITE" id="PS50102"/>
    </source>
</evidence>
<dbReference type="Gene3D" id="3.30.70.330">
    <property type="match status" value="4"/>
</dbReference>
<dbReference type="SUPFAM" id="SSF54928">
    <property type="entry name" value="RNA-binding domain, RBD"/>
    <property type="match status" value="4"/>
</dbReference>
<reference evidence="5 6" key="1">
    <citation type="submission" date="2019-09" db="EMBL/GenBank/DDBJ databases">
        <title>Bird 10,000 Genomes (B10K) Project - Family phase.</title>
        <authorList>
            <person name="Zhang G."/>
        </authorList>
    </citation>
    <scope>NUCLEOTIDE SEQUENCE [LARGE SCALE GENOMIC DNA]</scope>
    <source>
        <strain evidence="5">B10K-DU-007-40</strain>
        <tissue evidence="5">Mixed tissue sample</tissue>
    </source>
</reference>
<feature type="domain" description="RRM" evidence="4">
    <location>
        <begin position="276"/>
        <end position="363"/>
    </location>
</feature>
<dbReference type="PROSITE" id="PS50102">
    <property type="entry name" value="RRM"/>
    <property type="match status" value="3"/>
</dbReference>
<dbReference type="Proteomes" id="UP000550660">
    <property type="component" value="Unassembled WGS sequence"/>
</dbReference>
<name>A0A7L0ERF0_TROML</name>
<evidence type="ECO:0000313" key="5">
    <source>
        <dbReference type="EMBL" id="NXJ85498.1"/>
    </source>
</evidence>
<dbReference type="EMBL" id="VXAG01002189">
    <property type="protein sequence ID" value="NXJ85498.1"/>
    <property type="molecule type" value="Genomic_DNA"/>
</dbReference>
<evidence type="ECO:0000256" key="3">
    <source>
        <dbReference type="PROSITE-ProRule" id="PRU00176"/>
    </source>
</evidence>
<organism evidence="5 6">
    <name type="scientific">Trogon melanurus</name>
    <name type="common">Black-tailed trogon</name>
    <dbReference type="NCBI Taxonomy" id="56311"/>
    <lineage>
        <taxon>Eukaryota</taxon>
        <taxon>Metazoa</taxon>
        <taxon>Chordata</taxon>
        <taxon>Craniata</taxon>
        <taxon>Vertebrata</taxon>
        <taxon>Euteleostomi</taxon>
        <taxon>Archelosauria</taxon>
        <taxon>Archosauria</taxon>
        <taxon>Dinosauria</taxon>
        <taxon>Saurischia</taxon>
        <taxon>Theropoda</taxon>
        <taxon>Coelurosauria</taxon>
        <taxon>Aves</taxon>
        <taxon>Neognathae</taxon>
        <taxon>Neoaves</taxon>
        <taxon>Telluraves</taxon>
        <taxon>Coraciimorphae</taxon>
        <taxon>Trogoniformes</taxon>
        <taxon>Trogonidae</taxon>
        <taxon>Trogon</taxon>
    </lineage>
</organism>